<dbReference type="AlphaFoldDB" id="A0A975Y7Q3"/>
<name>A0A975Y7Q3_9NOST</name>
<dbReference type="EMBL" id="CP021056">
    <property type="protein sequence ID" value="QXE26547.1"/>
    <property type="molecule type" value="Genomic_DNA"/>
</dbReference>
<keyword evidence="2" id="KW-1185">Reference proteome</keyword>
<organism evidence="1 2">
    <name type="scientific">Richelia sinica FACHB-800</name>
    <dbReference type="NCBI Taxonomy" id="1357546"/>
    <lineage>
        <taxon>Bacteria</taxon>
        <taxon>Bacillati</taxon>
        <taxon>Cyanobacteriota</taxon>
        <taxon>Cyanophyceae</taxon>
        <taxon>Nostocales</taxon>
        <taxon>Nostocaceae</taxon>
        <taxon>Richelia</taxon>
    </lineage>
</organism>
<dbReference type="KEGG" id="rsin:B6N60_05280"/>
<gene>
    <name evidence="1" type="ORF">B6N60_05280</name>
</gene>
<evidence type="ECO:0000313" key="2">
    <source>
        <dbReference type="Proteomes" id="UP000683511"/>
    </source>
</evidence>
<protein>
    <submittedName>
        <fullName evidence="1">Uncharacterized protein</fullName>
    </submittedName>
</protein>
<evidence type="ECO:0000313" key="1">
    <source>
        <dbReference type="EMBL" id="QXE26547.1"/>
    </source>
</evidence>
<proteinExistence type="predicted"/>
<accession>A0A975Y7Q3</accession>
<sequence length="119" mass="13322">MHKALFLWKSYITLSLASYVDKTRAELTLKLEDKTMKKIVITNLKADNASSFFRELSPTETLTVCGGSAGSLNNYYINTNHGDINSPSNTIEGVGNSIRDSKFNTIDYSRSTYIVINSW</sequence>
<dbReference type="Proteomes" id="UP000683511">
    <property type="component" value="Chromosome"/>
</dbReference>
<reference evidence="1" key="1">
    <citation type="submission" date="2017-04" db="EMBL/GenBank/DDBJ databases">
        <title>Genome deletions in a multicellular cyanobacterial endosymbiont for morphological adaptation in marine diatoms.</title>
        <authorList>
            <person name="Wang Y."/>
            <person name="Gao H."/>
            <person name="Li R."/>
            <person name="Xu X."/>
        </authorList>
    </citation>
    <scope>NUCLEOTIDE SEQUENCE</scope>
    <source>
        <strain evidence="1">FACHB 800</strain>
    </source>
</reference>